<comment type="caution">
    <text evidence="1">The sequence shown here is derived from an EMBL/GenBank/DDBJ whole genome shotgun (WGS) entry which is preliminary data.</text>
</comment>
<sequence length="112" mass="12565">MKWTLRAGFLHQGNHQHVISPRAVFGERQKSIRGVSQVVSVKSIDVKQAWQGLSEDHTNTTHSHPIHRLIVPIATDVVTVQEEIAGKMKERKVIQGQFLTDQPARQPASEAE</sequence>
<organism evidence="1 2">
    <name type="scientific">Elysia marginata</name>
    <dbReference type="NCBI Taxonomy" id="1093978"/>
    <lineage>
        <taxon>Eukaryota</taxon>
        <taxon>Metazoa</taxon>
        <taxon>Spiralia</taxon>
        <taxon>Lophotrochozoa</taxon>
        <taxon>Mollusca</taxon>
        <taxon>Gastropoda</taxon>
        <taxon>Heterobranchia</taxon>
        <taxon>Euthyneura</taxon>
        <taxon>Panpulmonata</taxon>
        <taxon>Sacoglossa</taxon>
        <taxon>Placobranchoidea</taxon>
        <taxon>Plakobranchidae</taxon>
        <taxon>Elysia</taxon>
    </lineage>
</organism>
<protein>
    <submittedName>
        <fullName evidence="1">Uncharacterized protein</fullName>
    </submittedName>
</protein>
<evidence type="ECO:0000313" key="1">
    <source>
        <dbReference type="EMBL" id="GFR74132.1"/>
    </source>
</evidence>
<dbReference type="EMBL" id="BMAT01004474">
    <property type="protein sequence ID" value="GFR74132.1"/>
    <property type="molecule type" value="Genomic_DNA"/>
</dbReference>
<reference evidence="1 2" key="1">
    <citation type="journal article" date="2021" name="Elife">
        <title>Chloroplast acquisition without the gene transfer in kleptoplastic sea slugs, Plakobranchus ocellatus.</title>
        <authorList>
            <person name="Maeda T."/>
            <person name="Takahashi S."/>
            <person name="Yoshida T."/>
            <person name="Shimamura S."/>
            <person name="Takaki Y."/>
            <person name="Nagai Y."/>
            <person name="Toyoda A."/>
            <person name="Suzuki Y."/>
            <person name="Arimoto A."/>
            <person name="Ishii H."/>
            <person name="Satoh N."/>
            <person name="Nishiyama T."/>
            <person name="Hasebe M."/>
            <person name="Maruyama T."/>
            <person name="Minagawa J."/>
            <person name="Obokata J."/>
            <person name="Shigenobu S."/>
        </authorList>
    </citation>
    <scope>NUCLEOTIDE SEQUENCE [LARGE SCALE GENOMIC DNA]</scope>
</reference>
<name>A0AAV4FLG0_9GAST</name>
<dbReference type="Proteomes" id="UP000762676">
    <property type="component" value="Unassembled WGS sequence"/>
</dbReference>
<evidence type="ECO:0000313" key="2">
    <source>
        <dbReference type="Proteomes" id="UP000762676"/>
    </source>
</evidence>
<gene>
    <name evidence="1" type="ORF">ElyMa_002155300</name>
</gene>
<keyword evidence="2" id="KW-1185">Reference proteome</keyword>
<proteinExistence type="predicted"/>
<dbReference type="AlphaFoldDB" id="A0AAV4FLG0"/>
<accession>A0AAV4FLG0</accession>